<name>A0A426X0D7_ENSVE</name>
<reference evidence="3 4" key="1">
    <citation type="journal article" date="2014" name="Agronomy (Basel)">
        <title>A Draft Genome Sequence for Ensete ventricosum, the Drought-Tolerant Tree Against Hunger.</title>
        <authorList>
            <person name="Harrison J."/>
            <person name="Moore K.A."/>
            <person name="Paszkiewicz K."/>
            <person name="Jones T."/>
            <person name="Grant M."/>
            <person name="Ambacheew D."/>
            <person name="Muzemil S."/>
            <person name="Studholme D.J."/>
        </authorList>
    </citation>
    <scope>NUCLEOTIDE SEQUENCE [LARGE SCALE GENOMIC DNA]</scope>
</reference>
<proteinExistence type="inferred from homology"/>
<dbReference type="InterPro" id="IPR029016">
    <property type="entry name" value="GAF-like_dom_sf"/>
</dbReference>
<protein>
    <recommendedName>
        <fullName evidence="2">Phytochrome chromophore attachment site domain-containing protein</fullName>
    </recommendedName>
</protein>
<dbReference type="EMBL" id="AMZH03030360">
    <property type="protein sequence ID" value="RRT32920.1"/>
    <property type="molecule type" value="Genomic_DNA"/>
</dbReference>
<dbReference type="AlphaFoldDB" id="A0A426X0D7"/>
<gene>
    <name evidence="3" type="ORF">B296_00056552</name>
</gene>
<accession>A0A426X0D7</accession>
<comment type="similarity">
    <text evidence="1">Belongs to the phytochrome family.</text>
</comment>
<dbReference type="Gene3D" id="3.30.450.40">
    <property type="match status" value="1"/>
</dbReference>
<dbReference type="InterPro" id="IPR016132">
    <property type="entry name" value="Phyto_chromo_attachment"/>
</dbReference>
<feature type="domain" description="Phytochrome chromophore attachment site" evidence="2">
    <location>
        <begin position="1"/>
        <end position="60"/>
    </location>
</feature>
<dbReference type="Proteomes" id="UP000287651">
    <property type="component" value="Unassembled WGS sequence"/>
</dbReference>
<evidence type="ECO:0000259" key="2">
    <source>
        <dbReference type="PROSITE" id="PS50046"/>
    </source>
</evidence>
<dbReference type="SUPFAM" id="SSF55781">
    <property type="entry name" value="GAF domain-like"/>
    <property type="match status" value="1"/>
</dbReference>
<sequence>MAYKFHEDEHGKVIAECRKSDLDPYLGLHYPATDIPQVSRFLFMKNKVRMICDCSASPIRDIVAWLMEYHDGSTGLSTDSMTEAGYPGASEFGDAVYQQVWVSARRHH</sequence>
<dbReference type="PROSITE" id="PS50046">
    <property type="entry name" value="PHYTOCHROME_2"/>
    <property type="match status" value="1"/>
</dbReference>
<evidence type="ECO:0000313" key="3">
    <source>
        <dbReference type="EMBL" id="RRT32920.1"/>
    </source>
</evidence>
<evidence type="ECO:0000256" key="1">
    <source>
        <dbReference type="ARBA" id="ARBA00008235"/>
    </source>
</evidence>
<evidence type="ECO:0000313" key="4">
    <source>
        <dbReference type="Proteomes" id="UP000287651"/>
    </source>
</evidence>
<comment type="caution">
    <text evidence="3">The sequence shown here is derived from an EMBL/GenBank/DDBJ whole genome shotgun (WGS) entry which is preliminary data.</text>
</comment>
<organism evidence="3 4">
    <name type="scientific">Ensete ventricosum</name>
    <name type="common">Abyssinian banana</name>
    <name type="synonym">Musa ensete</name>
    <dbReference type="NCBI Taxonomy" id="4639"/>
    <lineage>
        <taxon>Eukaryota</taxon>
        <taxon>Viridiplantae</taxon>
        <taxon>Streptophyta</taxon>
        <taxon>Embryophyta</taxon>
        <taxon>Tracheophyta</taxon>
        <taxon>Spermatophyta</taxon>
        <taxon>Magnoliopsida</taxon>
        <taxon>Liliopsida</taxon>
        <taxon>Zingiberales</taxon>
        <taxon>Musaceae</taxon>
        <taxon>Ensete</taxon>
    </lineage>
</organism>